<evidence type="ECO:0000313" key="3">
    <source>
        <dbReference type="Proteomes" id="UP000654075"/>
    </source>
</evidence>
<dbReference type="Proteomes" id="UP000654075">
    <property type="component" value="Unassembled WGS sequence"/>
</dbReference>
<gene>
    <name evidence="2" type="ORF">PGLA1383_LOCUS56559</name>
</gene>
<evidence type="ECO:0000313" key="2">
    <source>
        <dbReference type="EMBL" id="CAE8642004.1"/>
    </source>
</evidence>
<proteinExistence type="predicted"/>
<keyword evidence="3" id="KW-1185">Reference proteome</keyword>
<protein>
    <submittedName>
        <fullName evidence="2">Uncharacterized protein</fullName>
    </submittedName>
</protein>
<dbReference type="EMBL" id="CAJNNV010033064">
    <property type="protein sequence ID" value="CAE8642004.1"/>
    <property type="molecule type" value="Genomic_DNA"/>
</dbReference>
<feature type="transmembrane region" description="Helical" evidence="1">
    <location>
        <begin position="106"/>
        <end position="129"/>
    </location>
</feature>
<comment type="caution">
    <text evidence="2">The sequence shown here is derived from an EMBL/GenBank/DDBJ whole genome shotgun (WGS) entry which is preliminary data.</text>
</comment>
<keyword evidence="1" id="KW-0472">Membrane</keyword>
<sequence length="144" mass="15806">MLLGLFCNRKRHGGCIKQHTHARDPSTPGWVSSEVGKACDPDDSSCAAGGLGVTRKCSCKFLMAGFPANGPNGELNCWVCFNLFVVVVGGQMWGAEKGQIPVLQQMRWLVVLFIVHCCRCCCCIFCLWIQSSWLRALLGLLQVL</sequence>
<name>A0A813HX82_POLGL</name>
<keyword evidence="1" id="KW-1133">Transmembrane helix</keyword>
<dbReference type="AlphaFoldDB" id="A0A813HX82"/>
<organism evidence="2 3">
    <name type="scientific">Polarella glacialis</name>
    <name type="common">Dinoflagellate</name>
    <dbReference type="NCBI Taxonomy" id="89957"/>
    <lineage>
        <taxon>Eukaryota</taxon>
        <taxon>Sar</taxon>
        <taxon>Alveolata</taxon>
        <taxon>Dinophyceae</taxon>
        <taxon>Suessiales</taxon>
        <taxon>Suessiaceae</taxon>
        <taxon>Polarella</taxon>
    </lineage>
</organism>
<accession>A0A813HX82</accession>
<reference evidence="2" key="1">
    <citation type="submission" date="2021-02" db="EMBL/GenBank/DDBJ databases">
        <authorList>
            <person name="Dougan E. K."/>
            <person name="Rhodes N."/>
            <person name="Thang M."/>
            <person name="Chan C."/>
        </authorList>
    </citation>
    <scope>NUCLEOTIDE SEQUENCE</scope>
</reference>
<evidence type="ECO:0000256" key="1">
    <source>
        <dbReference type="SAM" id="Phobius"/>
    </source>
</evidence>
<keyword evidence="1" id="KW-0812">Transmembrane</keyword>